<dbReference type="InterPro" id="IPR027417">
    <property type="entry name" value="P-loop_NTPase"/>
</dbReference>
<evidence type="ECO:0000256" key="3">
    <source>
        <dbReference type="ARBA" id="ARBA00022692"/>
    </source>
</evidence>
<feature type="domain" description="AAA+ ATPase" evidence="15">
    <location>
        <begin position="196"/>
        <end position="368"/>
    </location>
</feature>
<evidence type="ECO:0000259" key="15">
    <source>
        <dbReference type="SMART" id="SM00382"/>
    </source>
</evidence>
<dbReference type="InterPro" id="IPR003593">
    <property type="entry name" value="AAA+_ATPase"/>
</dbReference>
<organism evidence="17 18">
    <name type="scientific">Dendrothele bispora (strain CBS 962.96)</name>
    <dbReference type="NCBI Taxonomy" id="1314807"/>
    <lineage>
        <taxon>Eukaryota</taxon>
        <taxon>Fungi</taxon>
        <taxon>Dikarya</taxon>
        <taxon>Basidiomycota</taxon>
        <taxon>Agaricomycotina</taxon>
        <taxon>Agaricomycetes</taxon>
        <taxon>Agaricomycetidae</taxon>
        <taxon>Agaricales</taxon>
        <taxon>Agaricales incertae sedis</taxon>
        <taxon>Dendrothele</taxon>
    </lineage>
</organism>
<dbReference type="Gene3D" id="3.40.50.300">
    <property type="entry name" value="P-loop containing nucleotide triphosphate hydrolases"/>
    <property type="match status" value="1"/>
</dbReference>
<gene>
    <name evidence="17" type="ORF">K435DRAFT_777088</name>
</gene>
<feature type="non-terminal residue" evidence="17">
    <location>
        <position position="531"/>
    </location>
</feature>
<dbReference type="GO" id="GO:0016887">
    <property type="term" value="F:ATP hydrolysis activity"/>
    <property type="evidence" value="ECO:0007669"/>
    <property type="project" value="InterPro"/>
</dbReference>
<comment type="subcellular location">
    <subcellularLocation>
        <location evidence="1">Mitochondrion inner membrane</location>
        <topology evidence="1">Single-pass membrane protein</topology>
    </subcellularLocation>
</comment>
<keyword evidence="7 12" id="KW-0067">ATP-binding</keyword>
<feature type="domain" description="BCS1 N-terminal" evidence="16">
    <location>
        <begin position="3"/>
        <end position="165"/>
    </location>
</feature>
<proteinExistence type="inferred from homology"/>
<evidence type="ECO:0000256" key="14">
    <source>
        <dbReference type="SAM" id="MobiDB-lite"/>
    </source>
</evidence>
<keyword evidence="6 17" id="KW-0378">Hydrolase</keyword>
<feature type="compositionally biased region" description="Basic and acidic residues" evidence="14">
    <location>
        <begin position="512"/>
        <end position="531"/>
    </location>
</feature>
<evidence type="ECO:0000256" key="11">
    <source>
        <dbReference type="ARBA" id="ARBA00048778"/>
    </source>
</evidence>
<dbReference type="GO" id="GO:0005524">
    <property type="term" value="F:ATP binding"/>
    <property type="evidence" value="ECO:0007669"/>
    <property type="project" value="UniProtKB-KW"/>
</dbReference>
<evidence type="ECO:0000256" key="9">
    <source>
        <dbReference type="ARBA" id="ARBA00023128"/>
    </source>
</evidence>
<keyword evidence="3" id="KW-0812">Transmembrane</keyword>
<dbReference type="Pfam" id="PF00004">
    <property type="entry name" value="AAA"/>
    <property type="match status" value="2"/>
</dbReference>
<evidence type="ECO:0000256" key="6">
    <source>
        <dbReference type="ARBA" id="ARBA00022801"/>
    </source>
</evidence>
<keyword evidence="13" id="KW-0175">Coiled coil</keyword>
<feature type="compositionally biased region" description="Polar residues" evidence="14">
    <location>
        <begin position="427"/>
        <end position="438"/>
    </location>
</feature>
<comment type="catalytic activity">
    <reaction evidence="11">
        <text>ATP + H2O = ADP + phosphate + H(+)</text>
        <dbReference type="Rhea" id="RHEA:13065"/>
        <dbReference type="ChEBI" id="CHEBI:15377"/>
        <dbReference type="ChEBI" id="CHEBI:15378"/>
        <dbReference type="ChEBI" id="CHEBI:30616"/>
        <dbReference type="ChEBI" id="CHEBI:43474"/>
        <dbReference type="ChEBI" id="CHEBI:456216"/>
    </reaction>
    <physiologicalReaction direction="left-to-right" evidence="11">
        <dbReference type="Rhea" id="RHEA:13066"/>
    </physiologicalReaction>
</comment>
<keyword evidence="18" id="KW-1185">Reference proteome</keyword>
<evidence type="ECO:0000259" key="16">
    <source>
        <dbReference type="SMART" id="SM01024"/>
    </source>
</evidence>
<dbReference type="InterPro" id="IPR050747">
    <property type="entry name" value="Mitochondrial_chaperone_BCS1"/>
</dbReference>
<keyword evidence="9" id="KW-0496">Mitochondrion</keyword>
<dbReference type="SMART" id="SM01024">
    <property type="entry name" value="BCS1_N"/>
    <property type="match status" value="1"/>
</dbReference>
<dbReference type="InterPro" id="IPR014851">
    <property type="entry name" value="BCS1_N"/>
</dbReference>
<evidence type="ECO:0000256" key="5">
    <source>
        <dbReference type="ARBA" id="ARBA00022792"/>
    </source>
</evidence>
<evidence type="ECO:0000256" key="12">
    <source>
        <dbReference type="RuleBase" id="RU003651"/>
    </source>
</evidence>
<name>A0A4S8MB86_DENBC</name>
<sequence length="531" mass="60074">MNGFYMNASFDSKDPSYEWMMVWLSKQPAWAKTRDVEISTETYGANNAAVLLEDDDDTGLARFDYKTTRKLTYIPSPSKTYRLWYRGRYMSIKRTKERDGFFRDDENILHISILTRNHKLLRQLLQEARRAYIAAQEDTLSIWTADSVRDWHRVTNRSKRSLSSIVLDPGVKDMLLDDARDFLASKQWYNERGIPFRRGYLLYGAPGSGKTSLIHSIAGELKLDIYIISISRIGLDDASLSTLINYLPERCVALMEDIDATFTNGLSRDSDKEDEDEAAVRKINEGARALESTIDVNKLGASINGNNPNKPSGTGSRVTLSGLLNALDGIGAQEGRILFATTNKYASLDPALCRPGRMDLHIEFKLASKYQARGLFKQFYHPYKMFDEVMEEDEDDVDEELKGEKRKEKELSDSGYSSSGASTPVSDQSKATLGSTVASSGSKMEFSVRRIKTLSKRFAEAVPDRELSMATRSLQGYLMMYKTKPLDAVRNVGEWIEKEREAATQRKKKGRGKGDKKVSDDEPKMEVKEVE</sequence>
<dbReference type="InterPro" id="IPR003959">
    <property type="entry name" value="ATPase_AAA_core"/>
</dbReference>
<dbReference type="SMART" id="SM00382">
    <property type="entry name" value="AAA"/>
    <property type="match status" value="1"/>
</dbReference>
<dbReference type="AlphaFoldDB" id="A0A4S8MB86"/>
<evidence type="ECO:0000256" key="1">
    <source>
        <dbReference type="ARBA" id="ARBA00004434"/>
    </source>
</evidence>
<dbReference type="SUPFAM" id="SSF52540">
    <property type="entry name" value="P-loop containing nucleoside triphosphate hydrolases"/>
    <property type="match status" value="1"/>
</dbReference>
<keyword evidence="8" id="KW-1133">Transmembrane helix</keyword>
<protein>
    <submittedName>
        <fullName evidence="17">P-loop containing nucleoside triphosphate hydrolase protein</fullName>
    </submittedName>
</protein>
<keyword evidence="10" id="KW-0472">Membrane</keyword>
<reference evidence="17 18" key="1">
    <citation type="journal article" date="2019" name="Nat. Ecol. Evol.">
        <title>Megaphylogeny resolves global patterns of mushroom evolution.</title>
        <authorList>
            <person name="Varga T."/>
            <person name="Krizsan K."/>
            <person name="Foldi C."/>
            <person name="Dima B."/>
            <person name="Sanchez-Garcia M."/>
            <person name="Sanchez-Ramirez S."/>
            <person name="Szollosi G.J."/>
            <person name="Szarkandi J.G."/>
            <person name="Papp V."/>
            <person name="Albert L."/>
            <person name="Andreopoulos W."/>
            <person name="Angelini C."/>
            <person name="Antonin V."/>
            <person name="Barry K.W."/>
            <person name="Bougher N.L."/>
            <person name="Buchanan P."/>
            <person name="Buyck B."/>
            <person name="Bense V."/>
            <person name="Catcheside P."/>
            <person name="Chovatia M."/>
            <person name="Cooper J."/>
            <person name="Damon W."/>
            <person name="Desjardin D."/>
            <person name="Finy P."/>
            <person name="Geml J."/>
            <person name="Haridas S."/>
            <person name="Hughes K."/>
            <person name="Justo A."/>
            <person name="Karasinski D."/>
            <person name="Kautmanova I."/>
            <person name="Kiss B."/>
            <person name="Kocsube S."/>
            <person name="Kotiranta H."/>
            <person name="LaButti K.M."/>
            <person name="Lechner B.E."/>
            <person name="Liimatainen K."/>
            <person name="Lipzen A."/>
            <person name="Lukacs Z."/>
            <person name="Mihaltcheva S."/>
            <person name="Morgado L.N."/>
            <person name="Niskanen T."/>
            <person name="Noordeloos M.E."/>
            <person name="Ohm R.A."/>
            <person name="Ortiz-Santana B."/>
            <person name="Ovrebo C."/>
            <person name="Racz N."/>
            <person name="Riley R."/>
            <person name="Savchenko A."/>
            <person name="Shiryaev A."/>
            <person name="Soop K."/>
            <person name="Spirin V."/>
            <person name="Szebenyi C."/>
            <person name="Tomsovsky M."/>
            <person name="Tulloss R.E."/>
            <person name="Uehling J."/>
            <person name="Grigoriev I.V."/>
            <person name="Vagvolgyi C."/>
            <person name="Papp T."/>
            <person name="Martin F.M."/>
            <person name="Miettinen O."/>
            <person name="Hibbett D.S."/>
            <person name="Nagy L.G."/>
        </authorList>
    </citation>
    <scope>NUCLEOTIDE SEQUENCE [LARGE SCALE GENOMIC DNA]</scope>
    <source>
        <strain evidence="17 18">CBS 962.96</strain>
    </source>
</reference>
<evidence type="ECO:0000256" key="8">
    <source>
        <dbReference type="ARBA" id="ARBA00022989"/>
    </source>
</evidence>
<feature type="region of interest" description="Disordered" evidence="14">
    <location>
        <begin position="392"/>
        <end position="438"/>
    </location>
</feature>
<dbReference type="GO" id="GO:0005743">
    <property type="term" value="C:mitochondrial inner membrane"/>
    <property type="evidence" value="ECO:0007669"/>
    <property type="project" value="UniProtKB-SubCell"/>
</dbReference>
<dbReference type="Proteomes" id="UP000297245">
    <property type="component" value="Unassembled WGS sequence"/>
</dbReference>
<dbReference type="InterPro" id="IPR057495">
    <property type="entry name" value="AAA_lid_BCS1"/>
</dbReference>
<dbReference type="OrthoDB" id="10251412at2759"/>
<keyword evidence="4 12" id="KW-0547">Nucleotide-binding</keyword>
<keyword evidence="5" id="KW-0999">Mitochondrion inner membrane</keyword>
<evidence type="ECO:0000256" key="2">
    <source>
        <dbReference type="ARBA" id="ARBA00007448"/>
    </source>
</evidence>
<dbReference type="Pfam" id="PF08740">
    <property type="entry name" value="BCS1_N"/>
    <property type="match status" value="1"/>
</dbReference>
<evidence type="ECO:0000256" key="10">
    <source>
        <dbReference type="ARBA" id="ARBA00023136"/>
    </source>
</evidence>
<dbReference type="EMBL" id="ML179123">
    <property type="protein sequence ID" value="THU99238.1"/>
    <property type="molecule type" value="Genomic_DNA"/>
</dbReference>
<dbReference type="Pfam" id="PF25426">
    <property type="entry name" value="AAA_lid_BCS1"/>
    <property type="match status" value="1"/>
</dbReference>
<evidence type="ECO:0000313" key="18">
    <source>
        <dbReference type="Proteomes" id="UP000297245"/>
    </source>
</evidence>
<evidence type="ECO:0000313" key="17">
    <source>
        <dbReference type="EMBL" id="THU99238.1"/>
    </source>
</evidence>
<accession>A0A4S8MB86</accession>
<dbReference type="PROSITE" id="PS00674">
    <property type="entry name" value="AAA"/>
    <property type="match status" value="1"/>
</dbReference>
<feature type="region of interest" description="Disordered" evidence="14">
    <location>
        <begin position="500"/>
        <end position="531"/>
    </location>
</feature>
<dbReference type="InterPro" id="IPR003960">
    <property type="entry name" value="ATPase_AAA_CS"/>
</dbReference>
<evidence type="ECO:0000256" key="13">
    <source>
        <dbReference type="SAM" id="Coils"/>
    </source>
</evidence>
<feature type="coiled-coil region" evidence="13">
    <location>
        <begin position="111"/>
        <end position="138"/>
    </location>
</feature>
<evidence type="ECO:0000256" key="4">
    <source>
        <dbReference type="ARBA" id="ARBA00022741"/>
    </source>
</evidence>
<evidence type="ECO:0000256" key="7">
    <source>
        <dbReference type="ARBA" id="ARBA00022840"/>
    </source>
</evidence>
<comment type="similarity">
    <text evidence="2">Belongs to the AAA ATPase family. BCS1 subfamily.</text>
</comment>
<dbReference type="PANTHER" id="PTHR23070">
    <property type="entry name" value="BCS1 AAA-TYPE ATPASE"/>
    <property type="match status" value="1"/>
</dbReference>
<feature type="compositionally biased region" description="Low complexity" evidence="14">
    <location>
        <begin position="413"/>
        <end position="426"/>
    </location>
</feature>
<feature type="compositionally biased region" description="Basic and acidic residues" evidence="14">
    <location>
        <begin position="400"/>
        <end position="412"/>
    </location>
</feature>